<dbReference type="NCBIfam" id="NF008229">
    <property type="entry name" value="PRK10996.1"/>
    <property type="match status" value="1"/>
</dbReference>
<accession>A0A5A9GT26</accession>
<evidence type="ECO:0000256" key="7">
    <source>
        <dbReference type="NCBIfam" id="TIGR01068"/>
    </source>
</evidence>
<reference evidence="9 10" key="1">
    <citation type="submission" date="2019-08" db="EMBL/GenBank/DDBJ databases">
        <authorList>
            <person name="Grouzdev D."/>
            <person name="Tikhonova E."/>
            <person name="Kravchenko I."/>
        </authorList>
    </citation>
    <scope>NUCLEOTIDE SEQUENCE [LARGE SCALE GENOMIC DNA]</scope>
    <source>
        <strain evidence="9 10">59b</strain>
    </source>
</reference>
<proteinExistence type="inferred from homology"/>
<dbReference type="PANTHER" id="PTHR45663:SF11">
    <property type="entry name" value="GEO12009P1"/>
    <property type="match status" value="1"/>
</dbReference>
<dbReference type="InterPro" id="IPR049299">
    <property type="entry name" value="Thio2_N"/>
</dbReference>
<comment type="caution">
    <text evidence="9">The sequence shown here is derived from an EMBL/GenBank/DDBJ whole genome shotgun (WGS) entry which is preliminary data.</text>
</comment>
<dbReference type="GO" id="GO:0005829">
    <property type="term" value="C:cytosol"/>
    <property type="evidence" value="ECO:0007669"/>
    <property type="project" value="TreeGrafter"/>
</dbReference>
<keyword evidence="3" id="KW-0479">Metal-binding</keyword>
<keyword evidence="4" id="KW-0249">Electron transport</keyword>
<evidence type="ECO:0000313" key="10">
    <source>
        <dbReference type="Proteomes" id="UP000324927"/>
    </source>
</evidence>
<dbReference type="InterPro" id="IPR005746">
    <property type="entry name" value="Thioredoxin"/>
</dbReference>
<evidence type="ECO:0000256" key="2">
    <source>
        <dbReference type="ARBA" id="ARBA00022448"/>
    </source>
</evidence>
<keyword evidence="2" id="KW-0813">Transport</keyword>
<dbReference type="EMBL" id="VTTN01000003">
    <property type="protein sequence ID" value="KAA0596774.1"/>
    <property type="molecule type" value="Genomic_DNA"/>
</dbReference>
<dbReference type="Proteomes" id="UP000324927">
    <property type="component" value="Unassembled WGS sequence"/>
</dbReference>
<dbReference type="PRINTS" id="PR00421">
    <property type="entry name" value="THIOREDOXIN"/>
</dbReference>
<sequence>MPPTAHSSTAGQSSTGAGSLHVACPHCDTLNRVPPDRLGGGKCGRCGKALFEGKPVALDARRFAAHAEKGDLPLLIDFWADWCGPCRMMAPVFAQAAAQLEPQVRLAKIDTEASPDLAGRFGIRSIPSLVLVQHGREIARTAGAMPLPALVAWMRQTIPSPPWGEG</sequence>
<evidence type="ECO:0000256" key="3">
    <source>
        <dbReference type="ARBA" id="ARBA00022723"/>
    </source>
</evidence>
<dbReference type="SUPFAM" id="SSF52833">
    <property type="entry name" value="Thioredoxin-like"/>
    <property type="match status" value="1"/>
</dbReference>
<dbReference type="InterPro" id="IPR013766">
    <property type="entry name" value="Thioredoxin_domain"/>
</dbReference>
<evidence type="ECO:0000313" key="9">
    <source>
        <dbReference type="EMBL" id="KAA0596774.1"/>
    </source>
</evidence>
<dbReference type="PANTHER" id="PTHR45663">
    <property type="entry name" value="GEO12009P1"/>
    <property type="match status" value="1"/>
</dbReference>
<dbReference type="NCBIfam" id="TIGR01068">
    <property type="entry name" value="thioredoxin"/>
    <property type="match status" value="1"/>
</dbReference>
<protein>
    <recommendedName>
        <fullName evidence="7">Thioredoxin</fullName>
    </recommendedName>
</protein>
<dbReference type="GO" id="GO:0045454">
    <property type="term" value="P:cell redox homeostasis"/>
    <property type="evidence" value="ECO:0007669"/>
    <property type="project" value="TreeGrafter"/>
</dbReference>
<dbReference type="Gene3D" id="2.30.30.380">
    <property type="entry name" value="Zn-finger domain of Sec23/24"/>
    <property type="match status" value="1"/>
</dbReference>
<evidence type="ECO:0000256" key="5">
    <source>
        <dbReference type="ARBA" id="ARBA00023157"/>
    </source>
</evidence>
<evidence type="ECO:0000256" key="4">
    <source>
        <dbReference type="ARBA" id="ARBA00022982"/>
    </source>
</evidence>
<organism evidence="9 10">
    <name type="scientific">Azospirillum lipoferum</name>
    <dbReference type="NCBI Taxonomy" id="193"/>
    <lineage>
        <taxon>Bacteria</taxon>
        <taxon>Pseudomonadati</taxon>
        <taxon>Pseudomonadota</taxon>
        <taxon>Alphaproteobacteria</taxon>
        <taxon>Rhodospirillales</taxon>
        <taxon>Azospirillaceae</taxon>
        <taxon>Azospirillum</taxon>
    </lineage>
</organism>
<dbReference type="Pfam" id="PF21352">
    <property type="entry name" value="Zn_ribbon_Thio2"/>
    <property type="match status" value="1"/>
</dbReference>
<dbReference type="InterPro" id="IPR036249">
    <property type="entry name" value="Thioredoxin-like_sf"/>
</dbReference>
<dbReference type="OrthoDB" id="9790390at2"/>
<comment type="similarity">
    <text evidence="1">Belongs to the thioredoxin family.</text>
</comment>
<name>A0A5A9GT26_AZOLI</name>
<dbReference type="RefSeq" id="WP_149231277.1">
    <property type="nucleotide sequence ID" value="NZ_JALJXJ010000004.1"/>
</dbReference>
<keyword evidence="6" id="KW-0676">Redox-active center</keyword>
<dbReference type="CDD" id="cd02947">
    <property type="entry name" value="TRX_family"/>
    <property type="match status" value="1"/>
</dbReference>
<keyword evidence="10" id="KW-1185">Reference proteome</keyword>
<dbReference type="PROSITE" id="PS00194">
    <property type="entry name" value="THIOREDOXIN_1"/>
    <property type="match status" value="1"/>
</dbReference>
<dbReference type="Pfam" id="PF00085">
    <property type="entry name" value="Thioredoxin"/>
    <property type="match status" value="1"/>
</dbReference>
<dbReference type="InterPro" id="IPR017937">
    <property type="entry name" value="Thioredoxin_CS"/>
</dbReference>
<dbReference type="GO" id="GO:0015035">
    <property type="term" value="F:protein-disulfide reductase activity"/>
    <property type="evidence" value="ECO:0007669"/>
    <property type="project" value="UniProtKB-UniRule"/>
</dbReference>
<gene>
    <name evidence="9" type="primary">trxC</name>
    <name evidence="9" type="ORF">FZ942_11860</name>
</gene>
<evidence type="ECO:0000256" key="6">
    <source>
        <dbReference type="ARBA" id="ARBA00023284"/>
    </source>
</evidence>
<keyword evidence="5" id="KW-1015">Disulfide bond</keyword>
<evidence type="ECO:0000256" key="1">
    <source>
        <dbReference type="ARBA" id="ARBA00008987"/>
    </source>
</evidence>
<feature type="domain" description="Thioredoxin" evidence="8">
    <location>
        <begin position="54"/>
        <end position="159"/>
    </location>
</feature>
<dbReference type="GO" id="GO:0046872">
    <property type="term" value="F:metal ion binding"/>
    <property type="evidence" value="ECO:0007669"/>
    <property type="project" value="UniProtKB-KW"/>
</dbReference>
<dbReference type="AlphaFoldDB" id="A0A5A9GT26"/>
<evidence type="ECO:0000259" key="8">
    <source>
        <dbReference type="PROSITE" id="PS51352"/>
    </source>
</evidence>
<dbReference type="PROSITE" id="PS51352">
    <property type="entry name" value="THIOREDOXIN_2"/>
    <property type="match status" value="1"/>
</dbReference>
<dbReference type="Gene3D" id="3.40.30.10">
    <property type="entry name" value="Glutaredoxin"/>
    <property type="match status" value="1"/>
</dbReference>